<dbReference type="Pfam" id="PF14895">
    <property type="entry name" value="PPPI_inhib"/>
    <property type="match status" value="1"/>
</dbReference>
<name>A0A9R0F5T5_SPOFR</name>
<dbReference type="GO" id="GO:0019902">
    <property type="term" value="F:phosphatase binding"/>
    <property type="evidence" value="ECO:0007669"/>
    <property type="project" value="InterPro"/>
</dbReference>
<sequence length="426" mass="49831">MDDDDDEDYYFGVYEGGHWVWDEQIQALLFICDNPPVHRVHIQTKTKLPTGTVKFKDEVDIIEQIRYRRLYRRRLKIGEADVITLQDIKDLALFTAPTSILTPKLIRMLHTPTIERFLRALILYCAYYLQTAAEMSKRMSELISKVRTLNCDRIENEFQDNLADLRLLVAKEYCMFLIGGGDMKKYHHMGQHKYSRSLSDMDERLFETFVRMSIQIVWIALGRKCFYQIECETHRILKSDLFNPVEHSLKTEFIPRMEREERSALFGHCIRLDRKLRTRSPLLNDVFCQRPIDYRLLGLAVVNYPQLSPRLKYLYTIVAGTEEDLANSNLTLGIIGLPRVQFDTILRLLPPPYDLNSKSSISLQSSRSYMKKVHLVLPPINIPHKEATDGFYPPSFPDKVVQGNPINKVQLKRWLKRLKSFGNCTH</sequence>
<dbReference type="RefSeq" id="XP_050561572.1">
    <property type="nucleotide sequence ID" value="XM_050705615.1"/>
</dbReference>
<keyword evidence="1" id="KW-1185">Reference proteome</keyword>
<proteinExistence type="predicted"/>
<dbReference type="PANTHER" id="PTHR21055:SF3">
    <property type="entry name" value="PROTEIN PHOSPHATASE 1 REGULATORY SUBUNIT 36"/>
    <property type="match status" value="1"/>
</dbReference>
<organism evidence="1 2">
    <name type="scientific">Spodoptera frugiperda</name>
    <name type="common">Fall armyworm</name>
    <dbReference type="NCBI Taxonomy" id="7108"/>
    <lineage>
        <taxon>Eukaryota</taxon>
        <taxon>Metazoa</taxon>
        <taxon>Ecdysozoa</taxon>
        <taxon>Arthropoda</taxon>
        <taxon>Hexapoda</taxon>
        <taxon>Insecta</taxon>
        <taxon>Pterygota</taxon>
        <taxon>Neoptera</taxon>
        <taxon>Endopterygota</taxon>
        <taxon>Lepidoptera</taxon>
        <taxon>Glossata</taxon>
        <taxon>Ditrysia</taxon>
        <taxon>Noctuoidea</taxon>
        <taxon>Noctuidae</taxon>
        <taxon>Amphipyrinae</taxon>
        <taxon>Spodoptera</taxon>
    </lineage>
</organism>
<dbReference type="InterPro" id="IPR026142">
    <property type="entry name" value="Pro_pase_1_reg_su_36"/>
</dbReference>
<protein>
    <submittedName>
        <fullName evidence="2">Protein phosphatase 1 regulatory subunit 36</fullName>
    </submittedName>
</protein>
<dbReference type="OrthoDB" id="6724830at2759"/>
<dbReference type="GeneID" id="118263768"/>
<dbReference type="PANTHER" id="PTHR21055">
    <property type="entry name" value="PROTEIN PHOSPHATASE 1 REGULATORY SUBUNIT 36"/>
    <property type="match status" value="1"/>
</dbReference>
<accession>A0A9R0F5T5</accession>
<evidence type="ECO:0000313" key="1">
    <source>
        <dbReference type="Proteomes" id="UP000829999"/>
    </source>
</evidence>
<gene>
    <name evidence="2" type="primary">LOC118263768</name>
</gene>
<evidence type="ECO:0000313" key="2">
    <source>
        <dbReference type="RefSeq" id="XP_050561572.1"/>
    </source>
</evidence>
<reference evidence="2" key="1">
    <citation type="submission" date="2025-08" db="UniProtKB">
        <authorList>
            <consortium name="RefSeq"/>
        </authorList>
    </citation>
    <scope>IDENTIFICATION</scope>
    <source>
        <tissue evidence="2">Whole larval tissue</tissue>
    </source>
</reference>
<dbReference type="AlphaFoldDB" id="A0A9R0F5T5"/>
<dbReference type="Proteomes" id="UP000829999">
    <property type="component" value="Chromosome 27"/>
</dbReference>